<dbReference type="PROSITE" id="PS51257">
    <property type="entry name" value="PROKAR_LIPOPROTEIN"/>
    <property type="match status" value="1"/>
</dbReference>
<dbReference type="SUPFAM" id="SSF50685">
    <property type="entry name" value="Barwin-like endoglucanases"/>
    <property type="match status" value="1"/>
</dbReference>
<dbReference type="Pfam" id="PF03330">
    <property type="entry name" value="DPBB_1"/>
    <property type="match status" value="1"/>
</dbReference>
<feature type="chain" id="PRO_5038350197" description="Endolytic peptidoglycan transglycosylase RlpA" evidence="6">
    <location>
        <begin position="24"/>
        <end position="300"/>
    </location>
</feature>
<accession>A0A9D1M2S3</accession>
<dbReference type="SUPFAM" id="SSF110997">
    <property type="entry name" value="Sporulation related repeat"/>
    <property type="match status" value="1"/>
</dbReference>
<keyword evidence="4" id="KW-0564">Palmitate</keyword>
<evidence type="ECO:0000256" key="5">
    <source>
        <dbReference type="RuleBase" id="RU003495"/>
    </source>
</evidence>
<evidence type="ECO:0000313" key="8">
    <source>
        <dbReference type="EMBL" id="HIU52517.1"/>
    </source>
</evidence>
<dbReference type="NCBIfam" id="TIGR00413">
    <property type="entry name" value="rlpA"/>
    <property type="match status" value="1"/>
</dbReference>
<evidence type="ECO:0000256" key="4">
    <source>
        <dbReference type="HAMAP-Rule" id="MF_02071"/>
    </source>
</evidence>
<evidence type="ECO:0000256" key="1">
    <source>
        <dbReference type="ARBA" id="ARBA00022729"/>
    </source>
</evidence>
<dbReference type="AlphaFoldDB" id="A0A9D1M2S3"/>
<keyword evidence="4" id="KW-1003">Cell membrane</keyword>
<dbReference type="InterPro" id="IPR009009">
    <property type="entry name" value="RlpA-like_DPBB"/>
</dbReference>
<dbReference type="Proteomes" id="UP000824107">
    <property type="component" value="Unassembled WGS sequence"/>
</dbReference>
<dbReference type="InterPro" id="IPR034718">
    <property type="entry name" value="RlpA"/>
</dbReference>
<comment type="function">
    <text evidence="4">Lytic transglycosylase with a strong preference for naked glycan strands that lack stem peptides.</text>
</comment>
<sequence length="300" mass="33002">MRLNKVNILLCLTGLFLAGCASNEVNLSDSPYSQAAAIKGQGGSYKVGKPYKISGQWYYPKEDYSYSEVGIASWYGKDFHAKKTANGENYDMNTLTAAHRTLPLPSIVRVTNLENGRSLVLRVNDRGPYAKNRIIDISKRGAQLLGFQTQGTAKVRVDLLEDESKELKAALLNEPMPTRYDTPKKATAYAANRISIPKRQIEVYKATGPAAPAPVSYQASNTSAGKSYFVQAGAFSKQDTAHSLSRKLTQFGNARVAEADVDGKRFYRVRLGPFSFPEEAEVTLAKVRNYGIQNASVVRD</sequence>
<dbReference type="InterPro" id="IPR036680">
    <property type="entry name" value="SPOR-like_sf"/>
</dbReference>
<dbReference type="Gene3D" id="2.40.40.10">
    <property type="entry name" value="RlpA-like domain"/>
    <property type="match status" value="1"/>
</dbReference>
<reference evidence="8" key="2">
    <citation type="journal article" date="2021" name="PeerJ">
        <title>Extensive microbial diversity within the chicken gut microbiome revealed by metagenomics and culture.</title>
        <authorList>
            <person name="Gilroy R."/>
            <person name="Ravi A."/>
            <person name="Getino M."/>
            <person name="Pursley I."/>
            <person name="Horton D.L."/>
            <person name="Alikhan N.F."/>
            <person name="Baker D."/>
            <person name="Gharbi K."/>
            <person name="Hall N."/>
            <person name="Watson M."/>
            <person name="Adriaenssens E.M."/>
            <person name="Foster-Nyarko E."/>
            <person name="Jarju S."/>
            <person name="Secka A."/>
            <person name="Antonio M."/>
            <person name="Oren A."/>
            <person name="Chaudhuri R.R."/>
            <person name="La Ragione R."/>
            <person name="Hildebrand F."/>
            <person name="Pallen M.J."/>
        </authorList>
    </citation>
    <scope>NUCLEOTIDE SEQUENCE</scope>
    <source>
        <strain evidence="8">ChiW3-316</strain>
    </source>
</reference>
<dbReference type="GO" id="GO:0071555">
    <property type="term" value="P:cell wall organization"/>
    <property type="evidence" value="ECO:0007669"/>
    <property type="project" value="UniProtKB-KW"/>
</dbReference>
<comment type="similarity">
    <text evidence="4 5">Belongs to the RlpA family.</text>
</comment>
<evidence type="ECO:0000256" key="3">
    <source>
        <dbReference type="ARBA" id="ARBA00023316"/>
    </source>
</evidence>
<dbReference type="InterPro" id="IPR012997">
    <property type="entry name" value="RplA"/>
</dbReference>
<gene>
    <name evidence="4" type="primary">rlpA</name>
    <name evidence="8" type="ORF">IAD20_00365</name>
</gene>
<protein>
    <recommendedName>
        <fullName evidence="4">Endolytic peptidoglycan transglycosylase RlpA</fullName>
        <ecNumber evidence="4">4.2.2.-</ecNumber>
    </recommendedName>
</protein>
<keyword evidence="4" id="KW-0472">Membrane</keyword>
<dbReference type="PANTHER" id="PTHR34183">
    <property type="entry name" value="ENDOLYTIC PEPTIDOGLYCAN TRANSGLYCOSYLASE RLPA"/>
    <property type="match status" value="1"/>
</dbReference>
<reference evidence="8" key="1">
    <citation type="submission" date="2020-10" db="EMBL/GenBank/DDBJ databases">
        <authorList>
            <person name="Gilroy R."/>
        </authorList>
    </citation>
    <scope>NUCLEOTIDE SEQUENCE</scope>
    <source>
        <strain evidence="8">ChiW3-316</strain>
    </source>
</reference>
<feature type="signal peptide" evidence="6">
    <location>
        <begin position="1"/>
        <end position="23"/>
    </location>
</feature>
<evidence type="ECO:0000256" key="2">
    <source>
        <dbReference type="ARBA" id="ARBA00023239"/>
    </source>
</evidence>
<comment type="caution">
    <text evidence="8">The sequence shown here is derived from an EMBL/GenBank/DDBJ whole genome shotgun (WGS) entry which is preliminary data.</text>
</comment>
<evidence type="ECO:0000259" key="7">
    <source>
        <dbReference type="PROSITE" id="PS51724"/>
    </source>
</evidence>
<dbReference type="InterPro" id="IPR007730">
    <property type="entry name" value="SPOR-like_dom"/>
</dbReference>
<dbReference type="Pfam" id="PF05036">
    <property type="entry name" value="SPOR"/>
    <property type="match status" value="1"/>
</dbReference>
<keyword evidence="2 4" id="KW-0456">Lyase</keyword>
<proteinExistence type="inferred from homology"/>
<name>A0A9D1M2S3_9PROT</name>
<evidence type="ECO:0000256" key="6">
    <source>
        <dbReference type="SAM" id="SignalP"/>
    </source>
</evidence>
<evidence type="ECO:0000313" key="9">
    <source>
        <dbReference type="Proteomes" id="UP000824107"/>
    </source>
</evidence>
<keyword evidence="1 6" id="KW-0732">Signal</keyword>
<dbReference type="GO" id="GO:0008932">
    <property type="term" value="F:lytic endotransglycosylase activity"/>
    <property type="evidence" value="ECO:0007669"/>
    <property type="project" value="UniProtKB-UniRule"/>
</dbReference>
<keyword evidence="3 4" id="KW-0961">Cell wall biogenesis/degradation</keyword>
<dbReference type="CDD" id="cd22268">
    <property type="entry name" value="DPBB_RlpA-like"/>
    <property type="match status" value="1"/>
</dbReference>
<feature type="domain" description="SPOR" evidence="7">
    <location>
        <begin position="222"/>
        <end position="300"/>
    </location>
</feature>
<dbReference type="GO" id="GO:0005886">
    <property type="term" value="C:plasma membrane"/>
    <property type="evidence" value="ECO:0007669"/>
    <property type="project" value="UniProtKB-SubCell"/>
</dbReference>
<dbReference type="EC" id="4.2.2.-" evidence="4"/>
<comment type="subcellular location">
    <subcellularLocation>
        <location evidence="4">Cell membrane</location>
        <topology evidence="4">Lipid-anchor</topology>
    </subcellularLocation>
</comment>
<dbReference type="EMBL" id="DVNC01000004">
    <property type="protein sequence ID" value="HIU52517.1"/>
    <property type="molecule type" value="Genomic_DNA"/>
</dbReference>
<dbReference type="InterPro" id="IPR036908">
    <property type="entry name" value="RlpA-like_sf"/>
</dbReference>
<dbReference type="GO" id="GO:0000270">
    <property type="term" value="P:peptidoglycan metabolic process"/>
    <property type="evidence" value="ECO:0007669"/>
    <property type="project" value="UniProtKB-UniRule"/>
</dbReference>
<dbReference type="GO" id="GO:0042834">
    <property type="term" value="F:peptidoglycan binding"/>
    <property type="evidence" value="ECO:0007669"/>
    <property type="project" value="InterPro"/>
</dbReference>
<dbReference type="Gene3D" id="3.30.70.1070">
    <property type="entry name" value="Sporulation related repeat"/>
    <property type="match status" value="1"/>
</dbReference>
<keyword evidence="4" id="KW-0449">Lipoprotein</keyword>
<dbReference type="PANTHER" id="PTHR34183:SF1">
    <property type="entry name" value="ENDOLYTIC PEPTIDOGLYCAN TRANSGLYCOSYLASE RLPA"/>
    <property type="match status" value="1"/>
</dbReference>
<dbReference type="HAMAP" id="MF_02071">
    <property type="entry name" value="RlpA"/>
    <property type="match status" value="1"/>
</dbReference>
<dbReference type="PROSITE" id="PS51724">
    <property type="entry name" value="SPOR"/>
    <property type="match status" value="1"/>
</dbReference>
<organism evidence="8 9">
    <name type="scientific">Candidatus Scatocola faecipullorum</name>
    <dbReference type="NCBI Taxonomy" id="2840917"/>
    <lineage>
        <taxon>Bacteria</taxon>
        <taxon>Pseudomonadati</taxon>
        <taxon>Pseudomonadota</taxon>
        <taxon>Alphaproteobacteria</taxon>
        <taxon>Rhodospirillales</taxon>
        <taxon>Rhodospirillaceae</taxon>
        <taxon>Rhodospirillaceae incertae sedis</taxon>
        <taxon>Candidatus Scatocola</taxon>
    </lineage>
</organism>